<dbReference type="SUPFAM" id="SSF82544">
    <property type="entry name" value="GckA/TtuD-like"/>
    <property type="match status" value="1"/>
</dbReference>
<dbReference type="InterPro" id="IPR037035">
    <property type="entry name" value="GK-like_C_sf"/>
</dbReference>
<dbReference type="Gene3D" id="3.40.1480.10">
    <property type="entry name" value="MOFRL domain"/>
    <property type="match status" value="1"/>
</dbReference>
<organism evidence="4 5">
    <name type="scientific">Sphingorhabdus rigui</name>
    <dbReference type="NCBI Taxonomy" id="1282858"/>
    <lineage>
        <taxon>Bacteria</taxon>
        <taxon>Pseudomonadati</taxon>
        <taxon>Pseudomonadota</taxon>
        <taxon>Alphaproteobacteria</taxon>
        <taxon>Sphingomonadales</taxon>
        <taxon>Sphingomonadaceae</taxon>
        <taxon>Sphingorhabdus</taxon>
    </lineage>
</organism>
<dbReference type="EMBL" id="JACIEA010000002">
    <property type="protein sequence ID" value="MBB3943521.1"/>
    <property type="molecule type" value="Genomic_DNA"/>
</dbReference>
<dbReference type="GO" id="GO:0008887">
    <property type="term" value="F:glycerate kinase activity"/>
    <property type="evidence" value="ECO:0007669"/>
    <property type="project" value="InterPro"/>
</dbReference>
<dbReference type="Proteomes" id="UP000581447">
    <property type="component" value="Unassembled WGS sequence"/>
</dbReference>
<dbReference type="GO" id="GO:0005737">
    <property type="term" value="C:cytoplasm"/>
    <property type="evidence" value="ECO:0007669"/>
    <property type="project" value="TreeGrafter"/>
</dbReference>
<keyword evidence="4" id="KW-0670">Pyruvate</keyword>
<dbReference type="InterPro" id="IPR025286">
    <property type="entry name" value="MOFRL_assoc_dom"/>
</dbReference>
<dbReference type="RefSeq" id="WP_183941830.1">
    <property type="nucleotide sequence ID" value="NZ_BAABBG010000005.1"/>
</dbReference>
<dbReference type="PANTHER" id="PTHR12227">
    <property type="entry name" value="GLYCERATE KINASE"/>
    <property type="match status" value="1"/>
</dbReference>
<feature type="signal peptide" evidence="1">
    <location>
        <begin position="1"/>
        <end position="21"/>
    </location>
</feature>
<dbReference type="Pfam" id="PF13660">
    <property type="entry name" value="DUF4147"/>
    <property type="match status" value="1"/>
</dbReference>
<evidence type="ECO:0000313" key="5">
    <source>
        <dbReference type="Proteomes" id="UP000581447"/>
    </source>
</evidence>
<dbReference type="EC" id="1.1.1.81" evidence="4"/>
<feature type="domain" description="MOFRL" evidence="2">
    <location>
        <begin position="302"/>
        <end position="402"/>
    </location>
</feature>
<evidence type="ECO:0000313" key="4">
    <source>
        <dbReference type="EMBL" id="MBB3943521.1"/>
    </source>
</evidence>
<keyword evidence="4" id="KW-0560">Oxidoreductase</keyword>
<reference evidence="4 5" key="1">
    <citation type="submission" date="2020-08" db="EMBL/GenBank/DDBJ databases">
        <title>Genomic Encyclopedia of Type Strains, Phase IV (KMG-IV): sequencing the most valuable type-strain genomes for metagenomic binning, comparative biology and taxonomic classification.</title>
        <authorList>
            <person name="Goeker M."/>
        </authorList>
    </citation>
    <scope>NUCLEOTIDE SEQUENCE [LARGE SCALE GENOMIC DNA]</scope>
    <source>
        <strain evidence="4 5">DSM 29050</strain>
    </source>
</reference>
<evidence type="ECO:0000256" key="1">
    <source>
        <dbReference type="SAM" id="SignalP"/>
    </source>
</evidence>
<evidence type="ECO:0000259" key="3">
    <source>
        <dbReference type="Pfam" id="PF13660"/>
    </source>
</evidence>
<dbReference type="InterPro" id="IPR038614">
    <property type="entry name" value="GK_N_sf"/>
</dbReference>
<dbReference type="AlphaFoldDB" id="A0A840B0T4"/>
<sequence>MRDMKALLTSYFLAGISAAGAKSTLPAVLPQSAPVGKTVILGCGKAAAEMADVAAHHLSGVVTGCVVTRHGHGVGRSIPGVAVIEARHPVPDDQSLEAGERLLELALTAGQGDRVLFLISGGGSSLLCAPAVGITLAEKQAMTDHLVRSGAPIQDINLVRRHLSRVKGGRLAAVAGARGAELLTYVISDVANDDPALIASGPSVAAAFVPEQAIAILEGSGWHVAPHIMDAIHANRPPDVPVHPVHMLATNSHALDAVATCARADGWNVINLGDRLTGDAAVTGKAHAMHAQEMIKQPGKHLLLSGGELTVSGARKDGCGGPNLEYLTGLLSAIDPSASIEAFAGDSDGIDGSEDNAGGYIDAAWAAHADCAQALASNRTYDLFKSLGGLIITGPTRTNVNDIRMIAVRGSPQ</sequence>
<dbReference type="PANTHER" id="PTHR12227:SF0">
    <property type="entry name" value="GLYCERATE KINASE"/>
    <property type="match status" value="1"/>
</dbReference>
<comment type="caution">
    <text evidence="4">The sequence shown here is derived from an EMBL/GenBank/DDBJ whole genome shotgun (WGS) entry which is preliminary data.</text>
</comment>
<dbReference type="GO" id="GO:0016618">
    <property type="term" value="F:hydroxypyruvate reductase [NAD(P)H] activity"/>
    <property type="evidence" value="ECO:0007669"/>
    <property type="project" value="UniProtKB-EC"/>
</dbReference>
<evidence type="ECO:0000259" key="2">
    <source>
        <dbReference type="Pfam" id="PF05161"/>
    </source>
</evidence>
<gene>
    <name evidence="4" type="ORF">GGR91_001779</name>
</gene>
<proteinExistence type="predicted"/>
<feature type="chain" id="PRO_5032633012" evidence="1">
    <location>
        <begin position="22"/>
        <end position="413"/>
    </location>
</feature>
<dbReference type="Pfam" id="PF05161">
    <property type="entry name" value="MOFRL"/>
    <property type="match status" value="1"/>
</dbReference>
<keyword evidence="1" id="KW-0732">Signal</keyword>
<feature type="domain" description="MOFRL-associated" evidence="3">
    <location>
        <begin position="10"/>
        <end position="229"/>
    </location>
</feature>
<name>A0A840B0T4_9SPHN</name>
<keyword evidence="5" id="KW-1185">Reference proteome</keyword>
<dbReference type="InterPro" id="IPR039760">
    <property type="entry name" value="MOFRL_protein"/>
</dbReference>
<dbReference type="InterPro" id="IPR007835">
    <property type="entry name" value="MOFRL"/>
</dbReference>
<protein>
    <submittedName>
        <fullName evidence="4">Hydroxypyruvate reductase</fullName>
        <ecNumber evidence="4">1.1.1.81</ecNumber>
    </submittedName>
</protein>
<dbReference type="Gene3D" id="3.40.50.10180">
    <property type="entry name" value="Glycerate kinase, MOFRL-like N-terminal domain"/>
    <property type="match status" value="1"/>
</dbReference>
<accession>A0A840B0T4</accession>